<dbReference type="SUPFAM" id="SSF49899">
    <property type="entry name" value="Concanavalin A-like lectins/glucanases"/>
    <property type="match status" value="1"/>
</dbReference>
<name>A0ABP9VZ48_9BACT</name>
<dbReference type="EMBL" id="BAABRO010000022">
    <property type="protein sequence ID" value="GAA5510373.1"/>
    <property type="molecule type" value="Genomic_DNA"/>
</dbReference>
<dbReference type="InterPro" id="IPR013320">
    <property type="entry name" value="ConA-like_dom_sf"/>
</dbReference>
<dbReference type="Pfam" id="PF04185">
    <property type="entry name" value="Phosphoesterase"/>
    <property type="match status" value="1"/>
</dbReference>
<dbReference type="InterPro" id="IPR017850">
    <property type="entry name" value="Alkaline_phosphatase_core_sf"/>
</dbReference>
<evidence type="ECO:0000313" key="5">
    <source>
        <dbReference type="Proteomes" id="UP001416858"/>
    </source>
</evidence>
<feature type="signal peptide" evidence="3">
    <location>
        <begin position="1"/>
        <end position="31"/>
    </location>
</feature>
<dbReference type="Gene3D" id="2.60.120.200">
    <property type="match status" value="1"/>
</dbReference>
<dbReference type="PANTHER" id="PTHR47197">
    <property type="entry name" value="PROTEIN NIRF"/>
    <property type="match status" value="1"/>
</dbReference>
<dbReference type="Pfam" id="PF10282">
    <property type="entry name" value="Lactonase"/>
    <property type="match status" value="1"/>
</dbReference>
<dbReference type="RefSeq" id="WP_345688241.1">
    <property type="nucleotide sequence ID" value="NZ_BAABRO010000022.1"/>
</dbReference>
<dbReference type="Pfam" id="PF13385">
    <property type="entry name" value="Laminin_G_3"/>
    <property type="match status" value="1"/>
</dbReference>
<accession>A0ABP9VZ48</accession>
<reference evidence="4 5" key="1">
    <citation type="submission" date="2024-02" db="EMBL/GenBank/DDBJ databases">
        <title>Rhodopirellula caenicola NBRC 110016.</title>
        <authorList>
            <person name="Ichikawa N."/>
            <person name="Katano-Makiyama Y."/>
            <person name="Hidaka K."/>
        </authorList>
    </citation>
    <scope>NUCLEOTIDE SEQUENCE [LARGE SCALE GENOMIC DNA]</scope>
    <source>
        <strain evidence="4 5">NBRC 110016</strain>
    </source>
</reference>
<dbReference type="SUPFAM" id="SSF53649">
    <property type="entry name" value="Alkaline phosphatase-like"/>
    <property type="match status" value="1"/>
</dbReference>
<dbReference type="InterPro" id="IPR011048">
    <property type="entry name" value="Haem_d1_sf"/>
</dbReference>
<dbReference type="PANTHER" id="PTHR47197:SF3">
    <property type="entry name" value="DIHYDRO-HEME D1 DEHYDROGENASE"/>
    <property type="match status" value="1"/>
</dbReference>
<evidence type="ECO:0000256" key="3">
    <source>
        <dbReference type="SAM" id="SignalP"/>
    </source>
</evidence>
<protein>
    <recommendedName>
        <fullName evidence="6">Phosphoesterase family protein</fullName>
    </recommendedName>
</protein>
<comment type="caution">
    <text evidence="4">The sequence shown here is derived from an EMBL/GenBank/DDBJ whole genome shotgun (WGS) entry which is preliminary data.</text>
</comment>
<gene>
    <name evidence="4" type="ORF">Rcae01_05881</name>
</gene>
<dbReference type="InterPro" id="IPR007312">
    <property type="entry name" value="Phosphoesterase"/>
</dbReference>
<dbReference type="InterPro" id="IPR051200">
    <property type="entry name" value="Host-pathogen_enzymatic-act"/>
</dbReference>
<sequence>MIDMTLGRSRCSILVTGCLVLALGSALSANAQQNQAHHWDFSPASLNGTTLSALQGEIRLTLPHSDSIDKDAPFGWIKKASSFIEIDTPNQSAILPKSAFSISAWVRTDKFSDWTGIISAIEDNGGEEYGWMLGLQGSSFTFALASTQSDDGNGLLTYCKAPLSSLAGRWSLVSATYDGDTMRLFVDGKLVNQSSKQKGDVLYPKQGVRLVIGAYVDQDETHPLNGRIGECWITPVVWSPDAVQKLYTVGRERYPDTPLIQHDPLDGFAVRRFETESEDDSESARLPNAQLIAPAGDTLMYPARPVDAAISSDNAVIAVKDNVAVVFLDAKTWTVIDRLPFPDGGASMHGIVFAADGKTLWATNAQQSLFEATKKANRWMWTRVIALPGSDGGHSHPCGIAHDADRDRLYVCLSRNNTVAEIDLNTGQLLREIPVGVAPYDVVLLPQQQSLIVSNWGGRHPRDDEKSAPSSGTDVLVDDRGVAKSGTVGRVDLASAVQVREVHTGLHPADLELAADGETIYVANANSDTVSMIRTSDMSILQSIVVRPDPNLPYGSATNALALSDDGRTLYAANGGNNAIGVLKRNDTDTAWSLTGFIPTAWYPAAVVFADESIFVANTKGIGSRNNADPNKFSVKQFLGVVSKVAVPTDTELAQYTEDARRLIQVPRMLRQQIQSERTKVVAPVAVPKQVGHPSLIKHVVYVIKENRTYDQVLGDLPQGDGEPKLCDYPRAITPNHHRLAEQFVLLDNFYCNGVNSSDGHSWATEGNVTDHLEKSFGGFTRSYSFGDDPLNYSSTGFVWDNVLLHGLSFRNYGEMDYAGTIPEDASFSQIYEDFKSGTHKIGFTKSIGIETLARYSCPSYPGWNMRIPDVLRAKAFIDELQIAQRKGEWYDFMIVYLPQDHTSGMSSGMPHPQAHMADNDLALGQVVEAISKSPFWKETAVFVVEDDPQAGYDHIDGHRSVCLVASPYTRRGAVVSNFYNQTSVLHTMQRILGLPPMNQMDATAPIMFDCFRDTPDFTAYESVVPETPLNKIMSGPEAYPENMKKWFVATANEDFEGFNRADEDTLNRILWHAARGDDVPYPAEWAGAHGRGLKQRGLMISEDDDDD</sequence>
<proteinExistence type="predicted"/>
<evidence type="ECO:0008006" key="6">
    <source>
        <dbReference type="Google" id="ProtNLM"/>
    </source>
</evidence>
<keyword evidence="5" id="KW-1185">Reference proteome</keyword>
<feature type="chain" id="PRO_5045314824" description="Phosphoesterase family protein" evidence="3">
    <location>
        <begin position="32"/>
        <end position="1108"/>
    </location>
</feature>
<dbReference type="Proteomes" id="UP001416858">
    <property type="component" value="Unassembled WGS sequence"/>
</dbReference>
<dbReference type="InterPro" id="IPR019405">
    <property type="entry name" value="Lactonase_7-beta_prop"/>
</dbReference>
<evidence type="ECO:0000313" key="4">
    <source>
        <dbReference type="EMBL" id="GAA5510373.1"/>
    </source>
</evidence>
<dbReference type="Gene3D" id="3.40.720.10">
    <property type="entry name" value="Alkaline Phosphatase, subunit A"/>
    <property type="match status" value="2"/>
</dbReference>
<evidence type="ECO:0000256" key="1">
    <source>
        <dbReference type="ARBA" id="ARBA00022801"/>
    </source>
</evidence>
<keyword evidence="1" id="KW-0378">Hydrolase</keyword>
<dbReference type="InterPro" id="IPR015943">
    <property type="entry name" value="WD40/YVTN_repeat-like_dom_sf"/>
</dbReference>
<dbReference type="SUPFAM" id="SSF51004">
    <property type="entry name" value="C-terminal (heme d1) domain of cytochrome cd1-nitrite reductase"/>
    <property type="match status" value="1"/>
</dbReference>
<evidence type="ECO:0000256" key="2">
    <source>
        <dbReference type="SAM" id="MobiDB-lite"/>
    </source>
</evidence>
<keyword evidence="3" id="KW-0732">Signal</keyword>
<organism evidence="4 5">
    <name type="scientific">Novipirellula caenicola</name>
    <dbReference type="NCBI Taxonomy" id="1536901"/>
    <lineage>
        <taxon>Bacteria</taxon>
        <taxon>Pseudomonadati</taxon>
        <taxon>Planctomycetota</taxon>
        <taxon>Planctomycetia</taxon>
        <taxon>Pirellulales</taxon>
        <taxon>Pirellulaceae</taxon>
        <taxon>Novipirellula</taxon>
    </lineage>
</organism>
<feature type="region of interest" description="Disordered" evidence="2">
    <location>
        <begin position="455"/>
        <end position="474"/>
    </location>
</feature>
<dbReference type="Gene3D" id="2.130.10.10">
    <property type="entry name" value="YVTN repeat-like/Quinoprotein amine dehydrogenase"/>
    <property type="match status" value="2"/>
</dbReference>